<keyword evidence="7" id="KW-1133">Transmembrane helix</keyword>
<evidence type="ECO:0000256" key="5">
    <source>
        <dbReference type="ARBA" id="ARBA00023004"/>
    </source>
</evidence>
<evidence type="ECO:0000313" key="8">
    <source>
        <dbReference type="EMBL" id="BAU59411.1"/>
    </source>
</evidence>
<dbReference type="PRINTS" id="PR00385">
    <property type="entry name" value="P450"/>
</dbReference>
<keyword evidence="4" id="KW-0560">Oxidoreductase</keyword>
<comment type="cofactor">
    <cofactor evidence="1 6">
        <name>heme</name>
        <dbReference type="ChEBI" id="CHEBI:30413"/>
    </cofactor>
</comment>
<dbReference type="GO" id="GO:0016705">
    <property type="term" value="F:oxidoreductase activity, acting on paired donors, with incorporation or reduction of molecular oxygen"/>
    <property type="evidence" value="ECO:0007669"/>
    <property type="project" value="InterPro"/>
</dbReference>
<evidence type="ECO:0000256" key="2">
    <source>
        <dbReference type="ARBA" id="ARBA00010617"/>
    </source>
</evidence>
<reference evidence="8" key="1">
    <citation type="submission" date="2015-06" db="EMBL/GenBank/DDBJ databases">
        <title>Cloning of the genes encoding chtochrome P450s and a cytochrome P450 reductase from the giant knotweed, Fallopia sachalinensis.</title>
        <authorList>
            <person name="Yamaguchi T."/>
            <person name="Miki Y."/>
            <person name="Noge K."/>
            <person name="Asano Y."/>
        </authorList>
    </citation>
    <scope>NUCLEOTIDE SEQUENCE</scope>
</reference>
<gene>
    <name evidence="8" type="primary">cyp94c79</name>
</gene>
<evidence type="ECO:0000256" key="3">
    <source>
        <dbReference type="ARBA" id="ARBA00022723"/>
    </source>
</evidence>
<evidence type="ECO:0000256" key="4">
    <source>
        <dbReference type="ARBA" id="ARBA00023002"/>
    </source>
</evidence>
<evidence type="ECO:0000256" key="1">
    <source>
        <dbReference type="ARBA" id="ARBA00001971"/>
    </source>
</evidence>
<dbReference type="EMBL" id="LC060454">
    <property type="protein sequence ID" value="BAU59411.1"/>
    <property type="molecule type" value="mRNA"/>
</dbReference>
<protein>
    <submittedName>
        <fullName evidence="8">Cytochrome P450 94C79</fullName>
    </submittedName>
</protein>
<comment type="similarity">
    <text evidence="2">Belongs to the cytochrome P450 family.</text>
</comment>
<evidence type="ECO:0000256" key="7">
    <source>
        <dbReference type="SAM" id="Phobius"/>
    </source>
</evidence>
<dbReference type="GO" id="GO:0005506">
    <property type="term" value="F:iron ion binding"/>
    <property type="evidence" value="ECO:0007669"/>
    <property type="project" value="InterPro"/>
</dbReference>
<dbReference type="CDD" id="cd11064">
    <property type="entry name" value="CYP86A"/>
    <property type="match status" value="1"/>
</dbReference>
<keyword evidence="3 6" id="KW-0479">Metal-binding</keyword>
<keyword evidence="7" id="KW-0812">Transmembrane</keyword>
<proteinExistence type="evidence at transcript level"/>
<dbReference type="InterPro" id="IPR002401">
    <property type="entry name" value="Cyt_P450_E_grp-I"/>
</dbReference>
<keyword evidence="5 6" id="KW-0408">Iron</keyword>
<dbReference type="AlphaFoldDB" id="A0A140JTI4"/>
<dbReference type="InterPro" id="IPR001128">
    <property type="entry name" value="Cyt_P450"/>
</dbReference>
<sequence length="511" mass="58283">MKALKRMDPLSHLFLFYFYSSIIISIFFLLIITVFRRTRRLSCKCDTCRCFVTGGWTSSFPSLPDWYTHLLRRSPTSTIQIHVLRNTVTASPENVEYMLKTNFSNYPKGRPHSVILGDLLGRGIFVVDGHHWRFQRKLASLELGSLSVRSFALDVLSSEIRVRLLPLFSHLAGDGSPADLQDLFRRFAFDNICRFSFGVDPVCLRKGLPVSEFAEAFDLASRLSAERALEPAPVVWKLKRALNLGSEKRLKEALDKINVLAETIIRERRKVGFSARKDLLSRFMASITDEKYLRDIVISFLLAGRDTVASAITVFFLLVAQNPDVESKIREESDRVMGQEDQAQLPTFDQLKDLHYLHGALHEALRLYPPVQIDSKYADVDDVLPDGTWIRKGDKVSFHPYAMGRMPQIWGPDCLEFRPERWLDKDGIFCPVNLFKYPVFQAGFRVCLGKEMALVTMKLVCLSIVRSFDVRLVGPVGPPRFVPGLSATLKGGLRAVVRRREWCGGRYTRIR</sequence>
<accession>A0A140JTI4</accession>
<dbReference type="GO" id="GO:0020037">
    <property type="term" value="F:heme binding"/>
    <property type="evidence" value="ECO:0007669"/>
    <property type="project" value="InterPro"/>
</dbReference>
<dbReference type="PANTHER" id="PTHR24296">
    <property type="entry name" value="CYTOCHROME P450"/>
    <property type="match status" value="1"/>
</dbReference>
<dbReference type="SUPFAM" id="SSF48264">
    <property type="entry name" value="Cytochrome P450"/>
    <property type="match status" value="1"/>
</dbReference>
<evidence type="ECO:0000256" key="6">
    <source>
        <dbReference type="PIRSR" id="PIRSR602401-1"/>
    </source>
</evidence>
<dbReference type="PRINTS" id="PR00463">
    <property type="entry name" value="EP450I"/>
</dbReference>
<keyword evidence="7" id="KW-0472">Membrane</keyword>
<keyword evidence="6" id="KW-0349">Heme</keyword>
<dbReference type="GO" id="GO:0004497">
    <property type="term" value="F:monooxygenase activity"/>
    <property type="evidence" value="ECO:0007669"/>
    <property type="project" value="InterPro"/>
</dbReference>
<dbReference type="InterPro" id="IPR036396">
    <property type="entry name" value="Cyt_P450_sf"/>
</dbReference>
<dbReference type="Pfam" id="PF00067">
    <property type="entry name" value="p450"/>
    <property type="match status" value="1"/>
</dbReference>
<dbReference type="Gene3D" id="1.10.630.10">
    <property type="entry name" value="Cytochrome P450"/>
    <property type="match status" value="1"/>
</dbReference>
<name>A0A140JTI4_9CARY</name>
<feature type="transmembrane region" description="Helical" evidence="7">
    <location>
        <begin position="12"/>
        <end position="35"/>
    </location>
</feature>
<feature type="binding site" description="axial binding residue" evidence="6">
    <location>
        <position position="447"/>
    </location>
    <ligand>
        <name>heme</name>
        <dbReference type="ChEBI" id="CHEBI:30413"/>
    </ligand>
    <ligandPart>
        <name>Fe</name>
        <dbReference type="ChEBI" id="CHEBI:18248"/>
    </ligandPart>
</feature>
<organism evidence="8">
    <name type="scientific">Reynoutria sachalinensis</name>
    <name type="common">giant knotweed</name>
    <dbReference type="NCBI Taxonomy" id="76036"/>
    <lineage>
        <taxon>Eukaryota</taxon>
        <taxon>Viridiplantae</taxon>
        <taxon>Streptophyta</taxon>
        <taxon>Embryophyta</taxon>
        <taxon>Tracheophyta</taxon>
        <taxon>Spermatophyta</taxon>
        <taxon>Magnoliopsida</taxon>
        <taxon>eudicotyledons</taxon>
        <taxon>Gunneridae</taxon>
        <taxon>Pentapetalae</taxon>
        <taxon>Caryophyllales</taxon>
        <taxon>Polygonaceae</taxon>
        <taxon>Polygonoideae</taxon>
        <taxon>Polygoneae</taxon>
        <taxon>Reynoutria</taxon>
    </lineage>
</organism>